<keyword evidence="5 6" id="KW-0472">Membrane</keyword>
<keyword evidence="4 6" id="KW-1133">Transmembrane helix</keyword>
<dbReference type="PANTHER" id="PTHR48041">
    <property type="entry name" value="ABC TRANSPORTER G FAMILY MEMBER 28"/>
    <property type="match status" value="1"/>
</dbReference>
<dbReference type="GO" id="GO:0016887">
    <property type="term" value="F:ATP hydrolysis activity"/>
    <property type="evidence" value="ECO:0007669"/>
    <property type="project" value="InterPro"/>
</dbReference>
<dbReference type="Pfam" id="PF01061">
    <property type="entry name" value="ABC2_membrane"/>
    <property type="match status" value="1"/>
</dbReference>
<keyword evidence="10" id="KW-1185">Reference proteome</keyword>
<evidence type="ECO:0008006" key="11">
    <source>
        <dbReference type="Google" id="ProtNLM"/>
    </source>
</evidence>
<feature type="transmembrane region" description="Helical" evidence="6">
    <location>
        <begin position="198"/>
        <end position="217"/>
    </location>
</feature>
<evidence type="ECO:0000313" key="10">
    <source>
        <dbReference type="Proteomes" id="UP000467840"/>
    </source>
</evidence>
<dbReference type="EMBL" id="JAAGAX010000015">
    <property type="protein sequence ID" value="KAF2290992.1"/>
    <property type="molecule type" value="Genomic_DNA"/>
</dbReference>
<organism evidence="9 10">
    <name type="scientific">Hevea brasiliensis</name>
    <name type="common">Para rubber tree</name>
    <name type="synonym">Siphonia brasiliensis</name>
    <dbReference type="NCBI Taxonomy" id="3981"/>
    <lineage>
        <taxon>Eukaryota</taxon>
        <taxon>Viridiplantae</taxon>
        <taxon>Streptophyta</taxon>
        <taxon>Embryophyta</taxon>
        <taxon>Tracheophyta</taxon>
        <taxon>Spermatophyta</taxon>
        <taxon>Magnoliopsida</taxon>
        <taxon>eudicotyledons</taxon>
        <taxon>Gunneridae</taxon>
        <taxon>Pentapetalae</taxon>
        <taxon>rosids</taxon>
        <taxon>fabids</taxon>
        <taxon>Malpighiales</taxon>
        <taxon>Euphorbiaceae</taxon>
        <taxon>Crotonoideae</taxon>
        <taxon>Micrandreae</taxon>
        <taxon>Hevea</taxon>
    </lineage>
</organism>
<protein>
    <recommendedName>
        <fullName evidence="11">ABC transporter domain-containing protein</fullName>
    </recommendedName>
</protein>
<evidence type="ECO:0000256" key="4">
    <source>
        <dbReference type="ARBA" id="ARBA00022989"/>
    </source>
</evidence>
<evidence type="ECO:0000256" key="6">
    <source>
        <dbReference type="SAM" id="Phobius"/>
    </source>
</evidence>
<evidence type="ECO:0000313" key="9">
    <source>
        <dbReference type="EMBL" id="KAF2290992.1"/>
    </source>
</evidence>
<gene>
    <name evidence="9" type="ORF">GH714_017959</name>
</gene>
<keyword evidence="3 6" id="KW-0812">Transmembrane</keyword>
<dbReference type="Pfam" id="PF00005">
    <property type="entry name" value="ABC_tran"/>
    <property type="match status" value="1"/>
</dbReference>
<evidence type="ECO:0000256" key="3">
    <source>
        <dbReference type="ARBA" id="ARBA00022692"/>
    </source>
</evidence>
<dbReference type="PANTHER" id="PTHR48041:SF56">
    <property type="entry name" value="ABC TRANSPORTER G FAMILY MEMBER 25"/>
    <property type="match status" value="1"/>
</dbReference>
<dbReference type="GO" id="GO:0005524">
    <property type="term" value="F:ATP binding"/>
    <property type="evidence" value="ECO:0007669"/>
    <property type="project" value="InterPro"/>
</dbReference>
<dbReference type="InterPro" id="IPR013525">
    <property type="entry name" value="ABC2_TM"/>
</dbReference>
<dbReference type="Proteomes" id="UP000467840">
    <property type="component" value="Chromosome 2"/>
</dbReference>
<evidence type="ECO:0000259" key="7">
    <source>
        <dbReference type="Pfam" id="PF00005"/>
    </source>
</evidence>
<comment type="caution">
    <text evidence="9">The sequence shown here is derived from an EMBL/GenBank/DDBJ whole genome shotgun (WGS) entry which is preliminary data.</text>
</comment>
<dbReference type="SUPFAM" id="SSF52540">
    <property type="entry name" value="P-loop containing nucleoside triphosphate hydrolases"/>
    <property type="match status" value="1"/>
</dbReference>
<name>A0A6A6KPR8_HEVBR</name>
<dbReference type="GO" id="GO:0140359">
    <property type="term" value="F:ABC-type transporter activity"/>
    <property type="evidence" value="ECO:0007669"/>
    <property type="project" value="InterPro"/>
</dbReference>
<feature type="domain" description="ABC transporter" evidence="7">
    <location>
        <begin position="8"/>
        <end position="125"/>
    </location>
</feature>
<dbReference type="InterPro" id="IPR027417">
    <property type="entry name" value="P-loop_NTPase"/>
</dbReference>
<evidence type="ECO:0000256" key="2">
    <source>
        <dbReference type="ARBA" id="ARBA00022448"/>
    </source>
</evidence>
<feature type="domain" description="ABC-2 type transporter transmembrane" evidence="8">
    <location>
        <begin position="150"/>
        <end position="222"/>
    </location>
</feature>
<evidence type="ECO:0000256" key="5">
    <source>
        <dbReference type="ARBA" id="ARBA00023136"/>
    </source>
</evidence>
<keyword evidence="2" id="KW-0813">Transport</keyword>
<evidence type="ECO:0000256" key="1">
    <source>
        <dbReference type="ARBA" id="ARBA00004141"/>
    </source>
</evidence>
<dbReference type="InterPro" id="IPR003439">
    <property type="entry name" value="ABC_transporter-like_ATP-bd"/>
</dbReference>
<dbReference type="AlphaFoldDB" id="A0A6A6KPR8"/>
<dbReference type="InterPro" id="IPR050352">
    <property type="entry name" value="ABCG_transporters"/>
</dbReference>
<accession>A0A6A6KPR8</accession>
<reference evidence="9 10" key="1">
    <citation type="journal article" date="2020" name="Mol. Plant">
        <title>The Chromosome-Based Rubber Tree Genome Provides New Insights into Spurge Genome Evolution and Rubber Biosynthesis.</title>
        <authorList>
            <person name="Liu J."/>
            <person name="Shi C."/>
            <person name="Shi C.C."/>
            <person name="Li W."/>
            <person name="Zhang Q.J."/>
            <person name="Zhang Y."/>
            <person name="Li K."/>
            <person name="Lu H.F."/>
            <person name="Shi C."/>
            <person name="Zhu S.T."/>
            <person name="Xiao Z.Y."/>
            <person name="Nan H."/>
            <person name="Yue Y."/>
            <person name="Zhu X.G."/>
            <person name="Wu Y."/>
            <person name="Hong X.N."/>
            <person name="Fan G.Y."/>
            <person name="Tong Y."/>
            <person name="Zhang D."/>
            <person name="Mao C.L."/>
            <person name="Liu Y.L."/>
            <person name="Hao S.J."/>
            <person name="Liu W.Q."/>
            <person name="Lv M.Q."/>
            <person name="Zhang H.B."/>
            <person name="Liu Y."/>
            <person name="Hu-Tang G.R."/>
            <person name="Wang J.P."/>
            <person name="Wang J.H."/>
            <person name="Sun Y.H."/>
            <person name="Ni S.B."/>
            <person name="Chen W.B."/>
            <person name="Zhang X.C."/>
            <person name="Jiao Y.N."/>
            <person name="Eichler E.E."/>
            <person name="Li G.H."/>
            <person name="Liu X."/>
            <person name="Gao L.Z."/>
        </authorList>
    </citation>
    <scope>NUCLEOTIDE SEQUENCE [LARGE SCALE GENOMIC DNA]</scope>
    <source>
        <strain evidence="10">cv. GT1</strain>
        <tissue evidence="9">Leaf</tissue>
    </source>
</reference>
<comment type="subcellular location">
    <subcellularLocation>
        <location evidence="1">Membrane</location>
        <topology evidence="1">Multi-pass membrane protein</topology>
    </subcellularLocation>
</comment>
<sequence>MVQERIILNGITGMVSPGEILAILGPSGSGKSTLLNALAGRLQGRGFTGTVVANNKKLSKQTSKRTGFVTQDDILSYLTVRETLIFCSLLRLPKSLSKKEKTSVAESVISELGLKKCENTIIGNTFIRGSPVGKERDRRLANGAHSPHDFLAMAYWMAGLKPELVAFLLTLLVLLGYVLVSQGLGLALGAAIMDAKQASTIVTVTMLAFVLTGGFYVHKRNLLREFMADVNSAFREVSDLANIMLINCNSGHGRGALTEEMLESALSRMLEGRYVSETISDSFGTDYLETEIIKLLHQPVDIASCILHSQPVD</sequence>
<proteinExistence type="predicted"/>
<dbReference type="Gene3D" id="3.40.50.300">
    <property type="entry name" value="P-loop containing nucleotide triphosphate hydrolases"/>
    <property type="match status" value="1"/>
</dbReference>
<dbReference type="GO" id="GO:0005886">
    <property type="term" value="C:plasma membrane"/>
    <property type="evidence" value="ECO:0007669"/>
    <property type="project" value="TreeGrafter"/>
</dbReference>
<evidence type="ECO:0000259" key="8">
    <source>
        <dbReference type="Pfam" id="PF01061"/>
    </source>
</evidence>
<feature type="transmembrane region" description="Helical" evidence="6">
    <location>
        <begin position="164"/>
        <end position="192"/>
    </location>
</feature>